<feature type="domain" description="PSP1 C-terminal" evidence="2">
    <location>
        <begin position="116"/>
        <end position="201"/>
    </location>
</feature>
<dbReference type="Pfam" id="PF04468">
    <property type="entry name" value="PSP1"/>
    <property type="match status" value="1"/>
</dbReference>
<feature type="region of interest" description="Disordered" evidence="1">
    <location>
        <begin position="355"/>
        <end position="395"/>
    </location>
</feature>
<evidence type="ECO:0000313" key="4">
    <source>
        <dbReference type="Proteomes" id="UP001595812"/>
    </source>
</evidence>
<evidence type="ECO:0000313" key="3">
    <source>
        <dbReference type="EMBL" id="MFC3876124.1"/>
    </source>
</evidence>
<evidence type="ECO:0000256" key="1">
    <source>
        <dbReference type="SAM" id="MobiDB-lite"/>
    </source>
</evidence>
<dbReference type="NCBIfam" id="NF041131">
    <property type="entry name" value="RicT_YaaT_fam"/>
    <property type="match status" value="1"/>
</dbReference>
<keyword evidence="4" id="KW-1185">Reference proteome</keyword>
<proteinExistence type="predicted"/>
<dbReference type="Proteomes" id="UP001595812">
    <property type="component" value="Unassembled WGS sequence"/>
</dbReference>
<dbReference type="EMBL" id="JBHSAT010000004">
    <property type="protein sequence ID" value="MFC3876124.1"/>
    <property type="molecule type" value="Genomic_DNA"/>
</dbReference>
<gene>
    <name evidence="3" type="ORF">ACFOSX_02675</name>
</gene>
<protein>
    <submittedName>
        <fullName evidence="3">Stage 0 sporulation family protein</fullName>
    </submittedName>
</protein>
<dbReference type="PANTHER" id="PTHR43830">
    <property type="entry name" value="PROTEIN PSP1"/>
    <property type="match status" value="1"/>
</dbReference>
<organism evidence="3 4">
    <name type="scientific">Winogradskyella maritima</name>
    <dbReference type="NCBI Taxonomy" id="1517766"/>
    <lineage>
        <taxon>Bacteria</taxon>
        <taxon>Pseudomonadati</taxon>
        <taxon>Bacteroidota</taxon>
        <taxon>Flavobacteriia</taxon>
        <taxon>Flavobacteriales</taxon>
        <taxon>Flavobacteriaceae</taxon>
        <taxon>Winogradskyella</taxon>
    </lineage>
</organism>
<sequence>MACNSCATGKDGQPKGCKNNGTCGTDSCNKLTVFDWLANMSLPNGQDPFIGVEVRFKNGRKQYYKNTENLTLSIGDIVATQAKSGHDVGMVTLTGELVRVQMKRKKIKLDDEENVLKIYRKASQKDIDIWSKSRDKEEPMKVKARQYAIDLNLKMKISDIEFQGDGSKATFYYTAEERVDFRELIKVFAREFRTRIEMRQVGFRQEAARLGGIGSCGRELCCSTWLTDFRSVSTSAARYQQLSLNPLKLAGQCGKLKCCLNYELDSYLDALKAFPKTDTRLYTEKGKAVCQKTDIFKGLMWYAYEGEWMNWHVLTTDQANEIITKNKKKEKVASLEEYAAEHIVETKTEFENVVGQDSLTRFDSPKGNKKRRNKRRNSNNNRNRNRNPKNNAKKN</sequence>
<accession>A0ABV8AEI4</accession>
<comment type="caution">
    <text evidence="3">The sequence shown here is derived from an EMBL/GenBank/DDBJ whole genome shotgun (WGS) entry which is preliminary data.</text>
</comment>
<dbReference type="InterPro" id="IPR047767">
    <property type="entry name" value="PSP1-like"/>
</dbReference>
<name>A0ABV8AEI4_9FLAO</name>
<reference evidence="4" key="1">
    <citation type="journal article" date="2019" name="Int. J. Syst. Evol. Microbiol.">
        <title>The Global Catalogue of Microorganisms (GCM) 10K type strain sequencing project: providing services to taxonomists for standard genome sequencing and annotation.</title>
        <authorList>
            <consortium name="The Broad Institute Genomics Platform"/>
            <consortium name="The Broad Institute Genome Sequencing Center for Infectious Disease"/>
            <person name="Wu L."/>
            <person name="Ma J."/>
        </authorList>
    </citation>
    <scope>NUCLEOTIDE SEQUENCE [LARGE SCALE GENOMIC DNA]</scope>
    <source>
        <strain evidence="4">CECT 8979</strain>
    </source>
</reference>
<dbReference type="RefSeq" id="WP_386096748.1">
    <property type="nucleotide sequence ID" value="NZ_JBHSAT010000004.1"/>
</dbReference>
<dbReference type="PROSITE" id="PS51411">
    <property type="entry name" value="PSP1_C"/>
    <property type="match status" value="1"/>
</dbReference>
<evidence type="ECO:0000259" key="2">
    <source>
        <dbReference type="PROSITE" id="PS51411"/>
    </source>
</evidence>
<dbReference type="PANTHER" id="PTHR43830:SF3">
    <property type="entry name" value="PROTEIN PSP1"/>
    <property type="match status" value="1"/>
</dbReference>
<dbReference type="InterPro" id="IPR007557">
    <property type="entry name" value="PSP1_C"/>
</dbReference>
<feature type="compositionally biased region" description="Basic residues" evidence="1">
    <location>
        <begin position="367"/>
        <end position="395"/>
    </location>
</feature>